<dbReference type="PIRSF" id="PIRSF038800">
    <property type="entry name" value="KYNU"/>
    <property type="match status" value="1"/>
</dbReference>
<dbReference type="Pfam" id="PF22580">
    <property type="entry name" value="KYNU_C"/>
    <property type="match status" value="1"/>
</dbReference>
<comment type="similarity">
    <text evidence="5 6">Belongs to the kynureninase family.</text>
</comment>
<dbReference type="Proteomes" id="UP001174694">
    <property type="component" value="Unassembled WGS sequence"/>
</dbReference>
<sequence length="495" mass="54481">MSFSSQVASLRNGQSPEFSGDAKTLDYAQSLDSQDPIGHLRHEFILPTKTSIQKTALTGSIPGAEDAESKSSGPSAEGPDGQRAIYFCGNSLGLQPKAVRTYLHAQLETWASIGVYGHFRDLAQSPLKNWQDMAEDCARKSADIVGSSPEEIVIMNSLTVNLQLLMASFYRPTEKRHKIILEWKPFPSDYYAISSHLQWHGQDPLKSMIEISPDENFYISTSKVLATIDEHAEETAMILLPGIQYYSGQLFDIPRITQYAQEHGIVVGWDLAHAAGNVELRLHDWNVDFAAWCTYKYINAGPGAIAGAFVHERHGKVEWTPSEDGEAPKPVFRPRLSGWYGGDKSVRFNMAKQFQPTPGAAGYQLSNPSAIDLAALSASLSIFNKTDMKTLRSKSLLLTAYAEHLLNGILADDTGSEPSFRIITPSNPAERGAQLSVLLRPGLLDTVGQALKDVGVVCDQRKPDVIRVAPVPMYNTFEDVWRCIDAIKRAVSAAR</sequence>
<feature type="binding site" evidence="5">
    <location>
        <position position="270"/>
    </location>
    <ligand>
        <name>pyridoxal 5'-phosphate</name>
        <dbReference type="ChEBI" id="CHEBI:597326"/>
    </ligand>
</feature>
<gene>
    <name evidence="5" type="primary">BNA5</name>
    <name evidence="9" type="ORF">NKR23_g10319</name>
</gene>
<comment type="cofactor">
    <cofactor evidence="5 6">
        <name>pyridoxal 5'-phosphate</name>
        <dbReference type="ChEBI" id="CHEBI:597326"/>
    </cofactor>
</comment>
<dbReference type="PANTHER" id="PTHR14084:SF2">
    <property type="entry name" value="KYNURENINASE 2"/>
    <property type="match status" value="1"/>
</dbReference>
<feature type="binding site" evidence="5">
    <location>
        <position position="273"/>
    </location>
    <ligand>
        <name>pyridoxal 5'-phosphate</name>
        <dbReference type="ChEBI" id="CHEBI:597326"/>
    </ligand>
</feature>
<protein>
    <recommendedName>
        <fullName evidence="5 6">Kynureninase</fullName>
        <ecNumber evidence="5 6">3.7.1.3</ecNumber>
    </recommendedName>
    <alternativeName>
        <fullName evidence="5">Biosynthesis of nicotinic acid protein 5</fullName>
    </alternativeName>
    <alternativeName>
        <fullName evidence="5">L-kynurenine hydrolase</fullName>
    </alternativeName>
</protein>
<comment type="pathway">
    <text evidence="5 6">Amino-acid degradation; L-kynurenine degradation; L-alanine and anthranilate from L-kynurenine: step 1/1.</text>
</comment>
<keyword evidence="2 5" id="KW-0662">Pyridine nucleotide biosynthesis</keyword>
<dbReference type="Gene3D" id="3.90.1150.10">
    <property type="entry name" value="Aspartate Aminotransferase, domain 1"/>
    <property type="match status" value="1"/>
</dbReference>
<dbReference type="InterPro" id="IPR000192">
    <property type="entry name" value="Aminotrans_V_dom"/>
</dbReference>
<evidence type="ECO:0000256" key="3">
    <source>
        <dbReference type="ARBA" id="ARBA00022801"/>
    </source>
</evidence>
<dbReference type="NCBIfam" id="TIGR01814">
    <property type="entry name" value="kynureninase"/>
    <property type="match status" value="1"/>
</dbReference>
<dbReference type="AlphaFoldDB" id="A0AA38RD03"/>
<comment type="subunit">
    <text evidence="5 6">Homodimer.</text>
</comment>
<evidence type="ECO:0000256" key="5">
    <source>
        <dbReference type="HAMAP-Rule" id="MF_03017"/>
    </source>
</evidence>
<keyword evidence="10" id="KW-1185">Reference proteome</keyword>
<dbReference type="InterPro" id="IPR015422">
    <property type="entry name" value="PyrdxlP-dep_Trfase_small"/>
</dbReference>
<name>A0AA38RD03_9PEZI</name>
<comment type="catalytic activity">
    <reaction evidence="5 6">
        <text>L-kynurenine + H2O = anthranilate + L-alanine + H(+)</text>
        <dbReference type="Rhea" id="RHEA:16813"/>
        <dbReference type="ChEBI" id="CHEBI:15377"/>
        <dbReference type="ChEBI" id="CHEBI:15378"/>
        <dbReference type="ChEBI" id="CHEBI:16567"/>
        <dbReference type="ChEBI" id="CHEBI:57959"/>
        <dbReference type="ChEBI" id="CHEBI:57972"/>
        <dbReference type="EC" id="3.7.1.3"/>
    </reaction>
</comment>
<keyword evidence="4 5" id="KW-0663">Pyridoxal phosphate</keyword>
<dbReference type="HAMAP" id="MF_01970">
    <property type="entry name" value="Kynureninase"/>
    <property type="match status" value="1"/>
</dbReference>
<feature type="binding site" evidence="5">
    <location>
        <position position="158"/>
    </location>
    <ligand>
        <name>pyridoxal 5'-phosphate</name>
        <dbReference type="ChEBI" id="CHEBI:597326"/>
    </ligand>
</feature>
<dbReference type="GO" id="GO:0030429">
    <property type="term" value="F:kynureninase activity"/>
    <property type="evidence" value="ECO:0007669"/>
    <property type="project" value="UniProtKB-UniRule"/>
</dbReference>
<comment type="subcellular location">
    <subcellularLocation>
        <location evidence="5 6">Cytoplasm</location>
    </subcellularLocation>
</comment>
<evidence type="ECO:0000259" key="8">
    <source>
        <dbReference type="Pfam" id="PF00266"/>
    </source>
</evidence>
<comment type="catalytic activity">
    <reaction evidence="6">
        <text>3-hydroxy-L-kynurenine + H2O = 3-hydroxyanthranilate + L-alanine + H(+)</text>
        <dbReference type="Rhea" id="RHEA:25143"/>
        <dbReference type="ChEBI" id="CHEBI:15377"/>
        <dbReference type="ChEBI" id="CHEBI:15378"/>
        <dbReference type="ChEBI" id="CHEBI:36559"/>
        <dbReference type="ChEBI" id="CHEBI:57972"/>
        <dbReference type="ChEBI" id="CHEBI:58125"/>
        <dbReference type="EC" id="3.7.1.3"/>
    </reaction>
</comment>
<keyword evidence="3 5" id="KW-0378">Hydrolase</keyword>
<dbReference type="Gene3D" id="3.40.640.10">
    <property type="entry name" value="Type I PLP-dependent aspartate aminotransferase-like (Major domain)"/>
    <property type="match status" value="1"/>
</dbReference>
<feature type="region of interest" description="Disordered" evidence="7">
    <location>
        <begin position="1"/>
        <end position="26"/>
    </location>
</feature>
<comment type="caution">
    <text evidence="9">The sequence shown here is derived from an EMBL/GenBank/DDBJ whole genome shotgun (WGS) entry which is preliminary data.</text>
</comment>
<proteinExistence type="inferred from homology"/>
<dbReference type="GO" id="GO:0019805">
    <property type="term" value="P:quinolinate biosynthetic process"/>
    <property type="evidence" value="ECO:0007669"/>
    <property type="project" value="UniProtKB-UniRule"/>
</dbReference>
<dbReference type="PANTHER" id="PTHR14084">
    <property type="entry name" value="KYNURENINASE"/>
    <property type="match status" value="1"/>
</dbReference>
<comment type="function">
    <text evidence="5 6">Catalyzes the cleavage of L-kynurenine (L-Kyn) and L-3-hydroxykynurenine (L-3OHKyn) into anthranilic acid (AA) and 3-hydroxyanthranilic acid (3-OHAA), respectively.</text>
</comment>
<dbReference type="EMBL" id="JANBVO010000045">
    <property type="protein sequence ID" value="KAJ9134087.1"/>
    <property type="molecule type" value="Genomic_DNA"/>
</dbReference>
<feature type="compositionally biased region" description="Polar residues" evidence="7">
    <location>
        <begin position="1"/>
        <end position="17"/>
    </location>
</feature>
<reference evidence="9" key="1">
    <citation type="submission" date="2022-07" db="EMBL/GenBank/DDBJ databases">
        <title>Fungi with potential for degradation of polypropylene.</title>
        <authorList>
            <person name="Gostincar C."/>
        </authorList>
    </citation>
    <scope>NUCLEOTIDE SEQUENCE</scope>
    <source>
        <strain evidence="9">EXF-13308</strain>
    </source>
</reference>
<keyword evidence="1 5" id="KW-0963">Cytoplasm</keyword>
<evidence type="ECO:0000256" key="6">
    <source>
        <dbReference type="PIRNR" id="PIRNR038800"/>
    </source>
</evidence>
<dbReference type="GO" id="GO:0097053">
    <property type="term" value="P:L-kynurenine catabolic process"/>
    <property type="evidence" value="ECO:0007669"/>
    <property type="project" value="UniProtKB-UniRule"/>
</dbReference>
<dbReference type="FunFam" id="3.40.640.10:FF:000031">
    <property type="entry name" value="Kynureninase"/>
    <property type="match status" value="1"/>
</dbReference>
<comment type="pathway">
    <text evidence="5 6">Cofactor biosynthesis; NAD(+) biosynthesis; quinolinate from L-kynurenine: step 2/3.</text>
</comment>
<evidence type="ECO:0000256" key="4">
    <source>
        <dbReference type="ARBA" id="ARBA00022898"/>
    </source>
</evidence>
<accession>A0AA38RD03</accession>
<feature type="domain" description="Aminotransferase class V" evidence="8">
    <location>
        <begin position="130"/>
        <end position="305"/>
    </location>
</feature>
<comment type="caution">
    <text evidence="5">Lacks conserved residue(s) required for the propagation of feature annotation.</text>
</comment>
<dbReference type="EC" id="3.7.1.3" evidence="5 6"/>
<dbReference type="SUPFAM" id="SSF53383">
    <property type="entry name" value="PLP-dependent transferases"/>
    <property type="match status" value="1"/>
</dbReference>
<dbReference type="GO" id="GO:0030170">
    <property type="term" value="F:pyridoxal phosphate binding"/>
    <property type="evidence" value="ECO:0007669"/>
    <property type="project" value="UniProtKB-UniRule"/>
</dbReference>
<dbReference type="InterPro" id="IPR010111">
    <property type="entry name" value="Kynureninase"/>
</dbReference>
<evidence type="ECO:0000313" key="10">
    <source>
        <dbReference type="Proteomes" id="UP001174694"/>
    </source>
</evidence>
<dbReference type="GO" id="GO:0043420">
    <property type="term" value="P:anthranilate metabolic process"/>
    <property type="evidence" value="ECO:0007669"/>
    <property type="project" value="UniProtKB-UniRule"/>
</dbReference>
<evidence type="ECO:0000256" key="1">
    <source>
        <dbReference type="ARBA" id="ARBA00022490"/>
    </source>
</evidence>
<dbReference type="InterPro" id="IPR015421">
    <property type="entry name" value="PyrdxlP-dep_Trfase_major"/>
</dbReference>
<dbReference type="GO" id="GO:0034354">
    <property type="term" value="P:'de novo' NAD+ biosynthetic process from L-tryptophan"/>
    <property type="evidence" value="ECO:0007669"/>
    <property type="project" value="UniProtKB-UniRule"/>
</dbReference>
<feature type="binding site" evidence="5">
    <location>
        <position position="159"/>
    </location>
    <ligand>
        <name>pyridoxal 5'-phosphate</name>
        <dbReference type="ChEBI" id="CHEBI:597326"/>
    </ligand>
</feature>
<evidence type="ECO:0000256" key="2">
    <source>
        <dbReference type="ARBA" id="ARBA00022642"/>
    </source>
</evidence>
<organism evidence="9 10">
    <name type="scientific">Pleurostoma richardsiae</name>
    <dbReference type="NCBI Taxonomy" id="41990"/>
    <lineage>
        <taxon>Eukaryota</taxon>
        <taxon>Fungi</taxon>
        <taxon>Dikarya</taxon>
        <taxon>Ascomycota</taxon>
        <taxon>Pezizomycotina</taxon>
        <taxon>Sordariomycetes</taxon>
        <taxon>Sordariomycetidae</taxon>
        <taxon>Calosphaeriales</taxon>
        <taxon>Pleurostomataceae</taxon>
        <taxon>Pleurostoma</taxon>
    </lineage>
</organism>
<evidence type="ECO:0000313" key="9">
    <source>
        <dbReference type="EMBL" id="KAJ9134087.1"/>
    </source>
</evidence>
<evidence type="ECO:0000256" key="7">
    <source>
        <dbReference type="SAM" id="MobiDB-lite"/>
    </source>
</evidence>
<feature type="binding site" evidence="5">
    <location>
        <position position="367"/>
    </location>
    <ligand>
        <name>pyridoxal 5'-phosphate</name>
        <dbReference type="ChEBI" id="CHEBI:597326"/>
    </ligand>
</feature>
<dbReference type="InterPro" id="IPR015424">
    <property type="entry name" value="PyrdxlP-dep_Trfase"/>
</dbReference>
<feature type="binding site" evidence="5">
    <location>
        <position position="339"/>
    </location>
    <ligand>
        <name>pyridoxal 5'-phosphate</name>
        <dbReference type="ChEBI" id="CHEBI:597326"/>
    </ligand>
</feature>
<feature type="modified residue" description="N6-(pyridoxal phosphate)lysine" evidence="5">
    <location>
        <position position="296"/>
    </location>
</feature>
<dbReference type="GO" id="GO:0019441">
    <property type="term" value="P:L-tryptophan catabolic process to kynurenine"/>
    <property type="evidence" value="ECO:0007669"/>
    <property type="project" value="TreeGrafter"/>
</dbReference>
<dbReference type="GO" id="GO:0005737">
    <property type="term" value="C:cytoplasm"/>
    <property type="evidence" value="ECO:0007669"/>
    <property type="project" value="UniProtKB-SubCell"/>
</dbReference>
<dbReference type="Pfam" id="PF00266">
    <property type="entry name" value="Aminotran_5"/>
    <property type="match status" value="1"/>
</dbReference>
<feature type="binding site" evidence="5">
    <location>
        <position position="295"/>
    </location>
    <ligand>
        <name>pyridoxal 5'-phosphate</name>
        <dbReference type="ChEBI" id="CHEBI:597326"/>
    </ligand>
</feature>
<feature type="binding site" evidence="5">
    <location>
        <begin position="186"/>
        <end position="189"/>
    </location>
    <ligand>
        <name>pyridoxal 5'-phosphate</name>
        <dbReference type="ChEBI" id="CHEBI:597326"/>
    </ligand>
</feature>